<sequence length="693" mass="77572">MMTPDLNDDSNQTSSSNSSTSSSSQPVVNNLKRKNLDTDDYDEIDDESTQDSHDYEQNTNPTTSNRSKFSNIKNKVLINQNLDDTGIKTRSQKAKALLLQKTQNLANQVNTSSTKTPHSSKQTVKLKLDLDPKTENLTTTTSTIIDLQKKEPLLNDEWLKTFETFNPKQKLNALEKLLELCDHTHIKHVHNYIEPKLQRDYISELPRELILYLLTYIRPKDLFKLAQVSVHWNQIADDSILWKNICKKYRINMNILSDGPLSPKSDSESENEFDLESKSKKLKANRNGKNSKNLNSLNFLNSFNPFKKAYLIDSNVTRNWCTRSLPTPIILKSHDDHVITCLKFDGRRVVSGSDDNTLKIWCAQSGKLLNTLIGHSGGVWASQLKDNIVVSGSTDRTVRVWNLDTGECIHVLTGHTSTVRCLALNGNICISGSRDSLLRVWDIETGQCLQVLRGHQAAVRCVCFDGKYVVSGSYDFTIRVWNPYKNECIHILEGHINRVYSLLFDGNRIVSGSLDTTIIVWDVHTGGIIHKLTGHHSLTSGMQIKGDILVSGNADSTVKIWSLKTGECLHTLSGCNKHMSAVTCLGFNDKFVVSSSDDGTVKLWNLETGEFIRNLLALESGGRGGVVWRISMHKNKLVCAVGSRIGVEETKLILLDFDWPSASLLNQPVINSNGQARSTNQNRPSGLHQILSS</sequence>
<feature type="region of interest" description="Disordered" evidence="5">
    <location>
        <begin position="673"/>
        <end position="693"/>
    </location>
</feature>
<reference evidence="7" key="1">
    <citation type="submission" date="2021-02" db="EMBL/GenBank/DDBJ databases">
        <authorList>
            <person name="Nowell W R."/>
        </authorList>
    </citation>
    <scope>NUCLEOTIDE SEQUENCE</scope>
    <source>
        <strain evidence="7">Ploen Becks lab</strain>
    </source>
</reference>
<dbReference type="InterPro" id="IPR019775">
    <property type="entry name" value="WD40_repeat_CS"/>
</dbReference>
<dbReference type="InterPro" id="IPR036047">
    <property type="entry name" value="F-box-like_dom_sf"/>
</dbReference>
<feature type="repeat" description="WD" evidence="4">
    <location>
        <begin position="345"/>
        <end position="371"/>
    </location>
</feature>
<feature type="repeat" description="WD" evidence="4">
    <location>
        <begin position="452"/>
        <end position="491"/>
    </location>
</feature>
<evidence type="ECO:0000256" key="3">
    <source>
        <dbReference type="ARBA" id="ARBA00022786"/>
    </source>
</evidence>
<evidence type="ECO:0000256" key="1">
    <source>
        <dbReference type="ARBA" id="ARBA00022574"/>
    </source>
</evidence>
<feature type="repeat" description="WD" evidence="4">
    <location>
        <begin position="532"/>
        <end position="571"/>
    </location>
</feature>
<evidence type="ECO:0000256" key="2">
    <source>
        <dbReference type="ARBA" id="ARBA00022737"/>
    </source>
</evidence>
<evidence type="ECO:0000256" key="4">
    <source>
        <dbReference type="PROSITE-ProRule" id="PRU00221"/>
    </source>
</evidence>
<feature type="region of interest" description="Disordered" evidence="5">
    <location>
        <begin position="260"/>
        <end position="289"/>
    </location>
</feature>
<comment type="caution">
    <text evidence="7">The sequence shown here is derived from an EMBL/GenBank/DDBJ whole genome shotgun (WGS) entry which is preliminary data.</text>
</comment>
<feature type="compositionally biased region" description="Acidic residues" evidence="5">
    <location>
        <begin position="38"/>
        <end position="49"/>
    </location>
</feature>
<dbReference type="OrthoDB" id="190105at2759"/>
<feature type="compositionally biased region" description="Polar residues" evidence="5">
    <location>
        <begin position="57"/>
        <end position="71"/>
    </location>
</feature>
<gene>
    <name evidence="7" type="ORF">OXX778_LOCUS3455</name>
</gene>
<dbReference type="PANTHER" id="PTHR19849:SF1">
    <property type="entry name" value="F-BOX_WD REPEAT-CONTAINING PROTEIN 7"/>
    <property type="match status" value="1"/>
</dbReference>
<dbReference type="GO" id="GO:0043161">
    <property type="term" value="P:proteasome-mediated ubiquitin-dependent protein catabolic process"/>
    <property type="evidence" value="ECO:0007669"/>
    <property type="project" value="TreeGrafter"/>
</dbReference>
<evidence type="ECO:0000256" key="5">
    <source>
        <dbReference type="SAM" id="MobiDB-lite"/>
    </source>
</evidence>
<dbReference type="InterPro" id="IPR020472">
    <property type="entry name" value="WD40_PAC1"/>
</dbReference>
<protein>
    <recommendedName>
        <fullName evidence="6">F-box domain-containing protein</fullName>
    </recommendedName>
</protein>
<dbReference type="InterPro" id="IPR036322">
    <property type="entry name" value="WD40_repeat_dom_sf"/>
</dbReference>
<dbReference type="PROSITE" id="PS50181">
    <property type="entry name" value="FBOX"/>
    <property type="match status" value="1"/>
</dbReference>
<dbReference type="PROSITE" id="PS50294">
    <property type="entry name" value="WD_REPEATS_REGION"/>
    <property type="match status" value="6"/>
</dbReference>
<evidence type="ECO:0000313" key="7">
    <source>
        <dbReference type="EMBL" id="CAF0742303.1"/>
    </source>
</evidence>
<dbReference type="GO" id="GO:0005737">
    <property type="term" value="C:cytoplasm"/>
    <property type="evidence" value="ECO:0007669"/>
    <property type="project" value="TreeGrafter"/>
</dbReference>
<dbReference type="SMART" id="SM00256">
    <property type="entry name" value="FBOX"/>
    <property type="match status" value="1"/>
</dbReference>
<keyword evidence="1 4" id="KW-0853">WD repeat</keyword>
<feature type="repeat" description="WD" evidence="4">
    <location>
        <begin position="372"/>
        <end position="411"/>
    </location>
</feature>
<evidence type="ECO:0000313" key="8">
    <source>
        <dbReference type="Proteomes" id="UP000663879"/>
    </source>
</evidence>
<keyword evidence="8" id="KW-1185">Reference proteome</keyword>
<name>A0A813NQP3_9BILA</name>
<dbReference type="EMBL" id="CAJNOC010000306">
    <property type="protein sequence ID" value="CAF0742303.1"/>
    <property type="molecule type" value="Genomic_DNA"/>
</dbReference>
<feature type="repeat" description="WD" evidence="4">
    <location>
        <begin position="575"/>
        <end position="614"/>
    </location>
</feature>
<dbReference type="PROSITE" id="PS50082">
    <property type="entry name" value="WD_REPEATS_2"/>
    <property type="match status" value="7"/>
</dbReference>
<dbReference type="GO" id="GO:0005634">
    <property type="term" value="C:nucleus"/>
    <property type="evidence" value="ECO:0007669"/>
    <property type="project" value="TreeGrafter"/>
</dbReference>
<dbReference type="InterPro" id="IPR015943">
    <property type="entry name" value="WD40/YVTN_repeat-like_dom_sf"/>
</dbReference>
<dbReference type="GO" id="GO:0043130">
    <property type="term" value="F:ubiquitin binding"/>
    <property type="evidence" value="ECO:0007669"/>
    <property type="project" value="TreeGrafter"/>
</dbReference>
<dbReference type="Gene3D" id="1.20.1280.50">
    <property type="match status" value="1"/>
</dbReference>
<feature type="region of interest" description="Disordered" evidence="5">
    <location>
        <begin position="1"/>
        <end position="71"/>
    </location>
</feature>
<dbReference type="Pfam" id="PF12937">
    <property type="entry name" value="F-box-like"/>
    <property type="match status" value="1"/>
</dbReference>
<evidence type="ECO:0000259" key="6">
    <source>
        <dbReference type="PROSITE" id="PS50181"/>
    </source>
</evidence>
<dbReference type="InterPro" id="IPR001680">
    <property type="entry name" value="WD40_rpt"/>
</dbReference>
<dbReference type="Proteomes" id="UP000663879">
    <property type="component" value="Unassembled WGS sequence"/>
</dbReference>
<dbReference type="Gene3D" id="2.130.10.10">
    <property type="entry name" value="YVTN repeat-like/Quinoprotein amine dehydrogenase"/>
    <property type="match status" value="1"/>
</dbReference>
<organism evidence="7 8">
    <name type="scientific">Brachionus calyciflorus</name>
    <dbReference type="NCBI Taxonomy" id="104777"/>
    <lineage>
        <taxon>Eukaryota</taxon>
        <taxon>Metazoa</taxon>
        <taxon>Spiralia</taxon>
        <taxon>Gnathifera</taxon>
        <taxon>Rotifera</taxon>
        <taxon>Eurotatoria</taxon>
        <taxon>Monogononta</taxon>
        <taxon>Pseudotrocha</taxon>
        <taxon>Ploima</taxon>
        <taxon>Brachionidae</taxon>
        <taxon>Brachionus</taxon>
    </lineage>
</organism>
<dbReference type="FunFam" id="2.130.10.10:FF:000032">
    <property type="entry name" value="F-box/WD repeat-containing protein 7 isoform X1"/>
    <property type="match status" value="1"/>
</dbReference>
<dbReference type="GO" id="GO:0050793">
    <property type="term" value="P:regulation of developmental process"/>
    <property type="evidence" value="ECO:0007669"/>
    <property type="project" value="UniProtKB-ARBA"/>
</dbReference>
<keyword evidence="3" id="KW-0833">Ubl conjugation pathway</keyword>
<feature type="compositionally biased region" description="Low complexity" evidence="5">
    <location>
        <begin position="10"/>
        <end position="25"/>
    </location>
</feature>
<dbReference type="GO" id="GO:0010992">
    <property type="term" value="P:ubiquitin recycling"/>
    <property type="evidence" value="ECO:0007669"/>
    <property type="project" value="TreeGrafter"/>
</dbReference>
<feature type="domain" description="F-box" evidence="6">
    <location>
        <begin position="199"/>
        <end position="245"/>
    </location>
</feature>
<dbReference type="SMART" id="SM00320">
    <property type="entry name" value="WD40"/>
    <property type="match status" value="7"/>
</dbReference>
<dbReference type="AlphaFoldDB" id="A0A813NQP3"/>
<keyword evidence="2" id="KW-0677">Repeat</keyword>
<dbReference type="Pfam" id="PF00400">
    <property type="entry name" value="WD40"/>
    <property type="match status" value="7"/>
</dbReference>
<dbReference type="PROSITE" id="PS00678">
    <property type="entry name" value="WD_REPEATS_1"/>
    <property type="match status" value="4"/>
</dbReference>
<dbReference type="InterPro" id="IPR001810">
    <property type="entry name" value="F-box_dom"/>
</dbReference>
<dbReference type="PANTHER" id="PTHR19849">
    <property type="entry name" value="PHOSPHOLIPASE A-2-ACTIVATING PROTEIN"/>
    <property type="match status" value="1"/>
</dbReference>
<dbReference type="PRINTS" id="PR00320">
    <property type="entry name" value="GPROTEINBRPT"/>
</dbReference>
<feature type="repeat" description="WD" evidence="4">
    <location>
        <begin position="492"/>
        <end position="531"/>
    </location>
</feature>
<dbReference type="SUPFAM" id="SSF50978">
    <property type="entry name" value="WD40 repeat-like"/>
    <property type="match status" value="1"/>
</dbReference>
<feature type="repeat" description="WD" evidence="4">
    <location>
        <begin position="412"/>
        <end position="451"/>
    </location>
</feature>
<accession>A0A813NQP3</accession>
<dbReference type="CDD" id="cd00200">
    <property type="entry name" value="WD40"/>
    <property type="match status" value="1"/>
</dbReference>
<proteinExistence type="predicted"/>
<dbReference type="SUPFAM" id="SSF81383">
    <property type="entry name" value="F-box domain"/>
    <property type="match status" value="1"/>
</dbReference>